<dbReference type="GO" id="GO:0007165">
    <property type="term" value="P:signal transduction"/>
    <property type="evidence" value="ECO:0007669"/>
    <property type="project" value="UniProtKB-KW"/>
</dbReference>
<feature type="domain" description="Methyl-accepting transducer" evidence="8">
    <location>
        <begin position="374"/>
        <end position="610"/>
    </location>
</feature>
<dbReference type="PATRIC" id="fig|1036673.3.peg.2803"/>
<keyword evidence="3 7" id="KW-0472">Membrane</keyword>
<protein>
    <submittedName>
        <fullName evidence="10">Methyl-accepting chemotaxis protein</fullName>
    </submittedName>
</protein>
<reference evidence="11" key="1">
    <citation type="submission" date="2011-06" db="EMBL/GenBank/DDBJ databases">
        <title>Complete genome sequence of Paenibacillus mucilaginosus KNP414.</title>
        <authorList>
            <person name="Wang J."/>
            <person name="Hu S."/>
            <person name="Hu X."/>
            <person name="Zhang B."/>
            <person name="Dong D."/>
            <person name="Zhang S."/>
            <person name="Zhao K."/>
            <person name="Wu D."/>
        </authorList>
    </citation>
    <scope>NUCLEOTIDE SEQUENCE [LARGE SCALE GENOMIC DNA]</scope>
    <source>
        <strain evidence="11">KNP414</strain>
    </source>
</reference>
<dbReference type="SUPFAM" id="SSF58104">
    <property type="entry name" value="Methyl-accepting chemotaxis protein (MCP) signaling domain"/>
    <property type="match status" value="1"/>
</dbReference>
<dbReference type="Gene3D" id="1.10.287.950">
    <property type="entry name" value="Methyl-accepting chemotaxis protein"/>
    <property type="match status" value="1"/>
</dbReference>
<evidence type="ECO:0000256" key="7">
    <source>
        <dbReference type="SAM" id="Phobius"/>
    </source>
</evidence>
<evidence type="ECO:0000256" key="3">
    <source>
        <dbReference type="ARBA" id="ARBA00023136"/>
    </source>
</evidence>
<evidence type="ECO:0000256" key="2">
    <source>
        <dbReference type="ARBA" id="ARBA00022475"/>
    </source>
</evidence>
<evidence type="ECO:0000259" key="8">
    <source>
        <dbReference type="PROSITE" id="PS50111"/>
    </source>
</evidence>
<gene>
    <name evidence="10" type="ordered locus">KNP414_03055</name>
</gene>
<reference evidence="10 11" key="2">
    <citation type="journal article" date="2013" name="Genome Announc.">
        <title>Genome Sequence of Growth-Improving Paenibacillus mucilaginosus Strain KNP414.</title>
        <authorList>
            <person name="Lu J.J."/>
            <person name="Wang J.F."/>
            <person name="Hu X.F."/>
        </authorList>
    </citation>
    <scope>NUCLEOTIDE SEQUENCE [LARGE SCALE GENOMIC DNA]</scope>
    <source>
        <strain evidence="10 11">KNP414</strain>
    </source>
</reference>
<dbReference type="GO" id="GO:0005886">
    <property type="term" value="C:plasma membrane"/>
    <property type="evidence" value="ECO:0007669"/>
    <property type="project" value="UniProtKB-SubCell"/>
</dbReference>
<accession>F8F8M5</accession>
<evidence type="ECO:0000256" key="6">
    <source>
        <dbReference type="PROSITE-ProRule" id="PRU00284"/>
    </source>
</evidence>
<evidence type="ECO:0000313" key="11">
    <source>
        <dbReference type="Proteomes" id="UP000006620"/>
    </source>
</evidence>
<evidence type="ECO:0000256" key="4">
    <source>
        <dbReference type="ARBA" id="ARBA00023224"/>
    </source>
</evidence>
<feature type="domain" description="HAMP" evidence="9">
    <location>
        <begin position="323"/>
        <end position="355"/>
    </location>
</feature>
<proteinExistence type="inferred from homology"/>
<dbReference type="RefSeq" id="WP_013916772.1">
    <property type="nucleotide sequence ID" value="NC_015690.1"/>
</dbReference>
<dbReference type="PROSITE" id="PS50111">
    <property type="entry name" value="CHEMOTAXIS_TRANSDUC_2"/>
    <property type="match status" value="1"/>
</dbReference>
<evidence type="ECO:0000313" key="10">
    <source>
        <dbReference type="EMBL" id="AEI41613.1"/>
    </source>
</evidence>
<dbReference type="KEGG" id="pms:KNP414_03055"/>
<dbReference type="EMBL" id="CP002869">
    <property type="protein sequence ID" value="AEI41613.1"/>
    <property type="molecule type" value="Genomic_DNA"/>
</dbReference>
<evidence type="ECO:0000256" key="5">
    <source>
        <dbReference type="ARBA" id="ARBA00029447"/>
    </source>
</evidence>
<dbReference type="Proteomes" id="UP000006620">
    <property type="component" value="Chromosome"/>
</dbReference>
<dbReference type="PANTHER" id="PTHR32089:SF112">
    <property type="entry name" value="LYSOZYME-LIKE PROTEIN-RELATED"/>
    <property type="match status" value="1"/>
</dbReference>
<dbReference type="AlphaFoldDB" id="F8F8M5"/>
<feature type="transmembrane region" description="Helical" evidence="7">
    <location>
        <begin position="280"/>
        <end position="302"/>
    </location>
</feature>
<feature type="transmembrane region" description="Helical" evidence="7">
    <location>
        <begin position="12"/>
        <end position="29"/>
    </location>
</feature>
<dbReference type="PROSITE" id="PS50885">
    <property type="entry name" value="HAMP"/>
    <property type="match status" value="1"/>
</dbReference>
<comment type="subcellular location">
    <subcellularLocation>
        <location evidence="1">Cell membrane</location>
    </subcellularLocation>
</comment>
<dbReference type="Pfam" id="PF00015">
    <property type="entry name" value="MCPsignal"/>
    <property type="match status" value="1"/>
</dbReference>
<dbReference type="HOGENOM" id="CLU_415518_0_0_9"/>
<name>F8F8M5_PAEMK</name>
<sequence>MPFRFRSLTGQFMLITCIVLILLFGALYLRQYQAVSRPIEDKFLEEGKALAVTLAKTLTSITENDLKNGVTLNGEFLPGAQLRTRLFDDKLAVIPESEQAAELRRKDPEYAGQKQKLFDGTEIPLWQYELKYTSSYDAYTDERWQGVIDSTLVNSMVVFALPTAYSDNPREAGYIATHNSTYSPQGDASKDKWGSSGLLSQKYRANRVFNDATGYKAAATKDTKNPLVQVYPRVIDGRTVTMWDISYPLVFGGEHWGAVRVAMNMEKAESMIAEQRREALLQYVSMFAAVQVLLFFLTRLLVGRRIRELSEKTRSVFTDGTVDLTRSVAMGGKDEISRLSQELEGLFAGLRETVASIHTLSDRVAAASQEVTGRAEETRLTLQRVNETVQDVSGGASRQAQGAKEGAAAMEEMAAGIQKVAEASGGVAASSQGMVDQVNKGREAAAGVTAQMDGLRASTEHTAAAVRRLAELSGEIRQYAGVITSLAGQTNILSLNASIEASRSSGQGKGFAVIAGEIRKLAEQSGSSSARITEMIGEIQTVTQEAAASMQGNTKEVQHSVAMVREVEGALGQMLRMARTVDEHAQDVSAVAQQMSAGTEEVSASMAEIAGIAEGSAGRLGSAAQAFGEQLRLMDEITRASSKMDELAGELQGSIRKFKF</sequence>
<dbReference type="InterPro" id="IPR004089">
    <property type="entry name" value="MCPsignal_dom"/>
</dbReference>
<dbReference type="SMART" id="SM00283">
    <property type="entry name" value="MA"/>
    <property type="match status" value="1"/>
</dbReference>
<dbReference type="PANTHER" id="PTHR32089">
    <property type="entry name" value="METHYL-ACCEPTING CHEMOTAXIS PROTEIN MCPB"/>
    <property type="match status" value="1"/>
</dbReference>
<keyword evidence="2" id="KW-1003">Cell membrane</keyword>
<dbReference type="CDD" id="cd11386">
    <property type="entry name" value="MCP_signal"/>
    <property type="match status" value="1"/>
</dbReference>
<keyword evidence="4 6" id="KW-0807">Transducer</keyword>
<organism evidence="10 11">
    <name type="scientific">Paenibacillus mucilaginosus (strain KNP414)</name>
    <dbReference type="NCBI Taxonomy" id="1036673"/>
    <lineage>
        <taxon>Bacteria</taxon>
        <taxon>Bacillati</taxon>
        <taxon>Bacillota</taxon>
        <taxon>Bacilli</taxon>
        <taxon>Bacillales</taxon>
        <taxon>Paenibacillaceae</taxon>
        <taxon>Paenibacillus</taxon>
    </lineage>
</organism>
<comment type="similarity">
    <text evidence="5">Belongs to the methyl-accepting chemotaxis (MCP) protein family.</text>
</comment>
<dbReference type="InterPro" id="IPR003660">
    <property type="entry name" value="HAMP_dom"/>
</dbReference>
<keyword evidence="7" id="KW-0812">Transmembrane</keyword>
<evidence type="ECO:0000259" key="9">
    <source>
        <dbReference type="PROSITE" id="PS50885"/>
    </source>
</evidence>
<keyword evidence="7" id="KW-1133">Transmembrane helix</keyword>
<evidence type="ECO:0000256" key="1">
    <source>
        <dbReference type="ARBA" id="ARBA00004236"/>
    </source>
</evidence>
<dbReference type="Gene3D" id="6.10.340.10">
    <property type="match status" value="1"/>
</dbReference>